<dbReference type="PANTHER" id="PTHR44846">
    <property type="entry name" value="MANNOSYL-D-GLYCERATE TRANSPORT/METABOLISM SYSTEM REPRESSOR MNGR-RELATED"/>
    <property type="match status" value="1"/>
</dbReference>
<keyword evidence="1" id="KW-0805">Transcription regulation</keyword>
<keyword evidence="2" id="KW-0238">DNA-binding</keyword>
<dbReference type="FunFam" id="1.10.10.10:FF:000079">
    <property type="entry name" value="GntR family transcriptional regulator"/>
    <property type="match status" value="1"/>
</dbReference>
<dbReference type="GO" id="GO:0003700">
    <property type="term" value="F:DNA-binding transcription factor activity"/>
    <property type="evidence" value="ECO:0007669"/>
    <property type="project" value="InterPro"/>
</dbReference>
<comment type="caution">
    <text evidence="6">The sequence shown here is derived from an EMBL/GenBank/DDBJ whole genome shotgun (WGS) entry which is preliminary data.</text>
</comment>
<dbReference type="GO" id="GO:0045892">
    <property type="term" value="P:negative regulation of DNA-templated transcription"/>
    <property type="evidence" value="ECO:0007669"/>
    <property type="project" value="TreeGrafter"/>
</dbReference>
<evidence type="ECO:0000313" key="7">
    <source>
        <dbReference type="Proteomes" id="UP000016368"/>
    </source>
</evidence>
<dbReference type="SMART" id="SM00866">
    <property type="entry name" value="UTRA"/>
    <property type="match status" value="1"/>
</dbReference>
<feature type="compositionally biased region" description="Low complexity" evidence="4">
    <location>
        <begin position="37"/>
        <end position="55"/>
    </location>
</feature>
<evidence type="ECO:0000256" key="1">
    <source>
        <dbReference type="ARBA" id="ARBA00023015"/>
    </source>
</evidence>
<dbReference type="PANTHER" id="PTHR44846:SF1">
    <property type="entry name" value="MANNOSYL-D-GLYCERATE TRANSPORT_METABOLISM SYSTEM REPRESSOR MNGR-RELATED"/>
    <property type="match status" value="1"/>
</dbReference>
<dbReference type="SUPFAM" id="SSF46785">
    <property type="entry name" value="Winged helix' DNA-binding domain"/>
    <property type="match status" value="1"/>
</dbReference>
<dbReference type="InterPro" id="IPR011663">
    <property type="entry name" value="UTRA"/>
</dbReference>
<dbReference type="InterPro" id="IPR036388">
    <property type="entry name" value="WH-like_DNA-bd_sf"/>
</dbReference>
<reference evidence="6 7" key="1">
    <citation type="journal article" date="2011" name="EMBO J.">
        <title>Structural diversity of bacterial flagellar motors.</title>
        <authorList>
            <person name="Chen S."/>
            <person name="Beeby M."/>
            <person name="Murphy G.E."/>
            <person name="Leadbetter J.R."/>
            <person name="Hendrixson D.R."/>
            <person name="Briegel A."/>
            <person name="Li Z."/>
            <person name="Shi J."/>
            <person name="Tocheva E.I."/>
            <person name="Muller A."/>
            <person name="Dobro M.J."/>
            <person name="Jensen G.J."/>
        </authorList>
    </citation>
    <scope>NUCLEOTIDE SEQUENCE [LARGE SCALE GENOMIC DNA]</scope>
    <source>
        <strain evidence="6 7">ATCC 19624</strain>
    </source>
</reference>
<keyword evidence="3" id="KW-0804">Transcription</keyword>
<evidence type="ECO:0000256" key="2">
    <source>
        <dbReference type="ARBA" id="ARBA00023125"/>
    </source>
</evidence>
<protein>
    <submittedName>
        <fullName evidence="6">Transcriptional regulator gntr family protein</fullName>
    </submittedName>
</protein>
<feature type="region of interest" description="Disordered" evidence="4">
    <location>
        <begin position="23"/>
        <end position="55"/>
    </location>
</feature>
<dbReference type="Pfam" id="PF07702">
    <property type="entry name" value="UTRA"/>
    <property type="match status" value="1"/>
</dbReference>
<gene>
    <name evidence="6" type="ORF">HGR_00110</name>
</gene>
<dbReference type="Gene3D" id="1.10.10.10">
    <property type="entry name" value="Winged helix-like DNA-binding domain superfamily/Winged helix DNA-binding domain"/>
    <property type="match status" value="1"/>
</dbReference>
<dbReference type="PRINTS" id="PR00035">
    <property type="entry name" value="HTHGNTR"/>
</dbReference>
<dbReference type="CDD" id="cd07377">
    <property type="entry name" value="WHTH_GntR"/>
    <property type="match status" value="1"/>
</dbReference>
<name>F3KNN0_9BURK</name>
<dbReference type="STRING" id="887062.HGR_00110"/>
<dbReference type="InterPro" id="IPR000524">
    <property type="entry name" value="Tscrpt_reg_HTH_GntR"/>
</dbReference>
<evidence type="ECO:0000256" key="4">
    <source>
        <dbReference type="SAM" id="MobiDB-lite"/>
    </source>
</evidence>
<dbReference type="Pfam" id="PF00392">
    <property type="entry name" value="GntR"/>
    <property type="match status" value="1"/>
</dbReference>
<proteinExistence type="predicted"/>
<sequence length="302" mass="33121">MIDTDQAQLASFRARLGNFIPLTPATRPAPAMSSQTPPSAGDAADGMAASPASATSPLAPAFSPLYQQIKGLILQSLQSGEWKPGEAIPSELDLAARYRVSQGTVRKAIDELAADNLLLRRQGKGTFVATHAEQQVQYRFLRLMPDAFDAGEPRQATPAERHVIDCKRVRASAEVARALALRAGDGVLQVRRVLSFSGRPTILEDLWLPGAPFKGLTAERLRDNLGPMYALFETEFGVRMVRAEEKIRAVLPDAAQSALLKISRSTPLLSVERVAYTYNDVPMELRRGLYLTDMHHYRNVLS</sequence>
<evidence type="ECO:0000259" key="5">
    <source>
        <dbReference type="PROSITE" id="PS50949"/>
    </source>
</evidence>
<dbReference type="SMART" id="SM00345">
    <property type="entry name" value="HTH_GNTR"/>
    <property type="match status" value="1"/>
</dbReference>
<dbReference type="InterPro" id="IPR036390">
    <property type="entry name" value="WH_DNA-bd_sf"/>
</dbReference>
<dbReference type="PROSITE" id="PS50949">
    <property type="entry name" value="HTH_GNTR"/>
    <property type="match status" value="1"/>
</dbReference>
<keyword evidence="7" id="KW-1185">Reference proteome</keyword>
<dbReference type="Proteomes" id="UP000016368">
    <property type="component" value="Unassembled WGS sequence"/>
</dbReference>
<dbReference type="eggNOG" id="COG2188">
    <property type="taxonomic scope" value="Bacteria"/>
</dbReference>
<dbReference type="AlphaFoldDB" id="F3KNN0"/>
<evidence type="ECO:0000256" key="3">
    <source>
        <dbReference type="ARBA" id="ARBA00023163"/>
    </source>
</evidence>
<dbReference type="SUPFAM" id="SSF64288">
    <property type="entry name" value="Chorismate lyase-like"/>
    <property type="match status" value="1"/>
</dbReference>
<dbReference type="InterPro" id="IPR050679">
    <property type="entry name" value="Bact_HTH_transcr_reg"/>
</dbReference>
<dbReference type="InterPro" id="IPR028978">
    <property type="entry name" value="Chorismate_lyase_/UTRA_dom_sf"/>
</dbReference>
<feature type="domain" description="HTH gntR-type" evidence="5">
    <location>
        <begin position="63"/>
        <end position="131"/>
    </location>
</feature>
<evidence type="ECO:0000313" key="6">
    <source>
        <dbReference type="EMBL" id="EGI78596.1"/>
    </source>
</evidence>
<dbReference type="EMBL" id="AEGR01000001">
    <property type="protein sequence ID" value="EGI78596.1"/>
    <property type="molecule type" value="Genomic_DNA"/>
</dbReference>
<accession>F3KNN0</accession>
<dbReference type="GO" id="GO:0003677">
    <property type="term" value="F:DNA binding"/>
    <property type="evidence" value="ECO:0007669"/>
    <property type="project" value="UniProtKB-KW"/>
</dbReference>
<organism evidence="6 7">
    <name type="scientific">Hylemonella gracilis ATCC 19624</name>
    <dbReference type="NCBI Taxonomy" id="887062"/>
    <lineage>
        <taxon>Bacteria</taxon>
        <taxon>Pseudomonadati</taxon>
        <taxon>Pseudomonadota</taxon>
        <taxon>Betaproteobacteria</taxon>
        <taxon>Burkholderiales</taxon>
        <taxon>Comamonadaceae</taxon>
        <taxon>Hylemonella</taxon>
    </lineage>
</organism>
<dbReference type="Gene3D" id="3.40.1410.10">
    <property type="entry name" value="Chorismate lyase-like"/>
    <property type="match status" value="1"/>
</dbReference>